<comment type="caution">
    <text evidence="2">The sequence shown here is derived from an EMBL/GenBank/DDBJ whole genome shotgun (WGS) entry which is preliminary data.</text>
</comment>
<keyword evidence="3" id="KW-1185">Reference proteome</keyword>
<dbReference type="EMBL" id="JACGWO010000007">
    <property type="protein sequence ID" value="KAK4422996.1"/>
    <property type="molecule type" value="Genomic_DNA"/>
</dbReference>
<dbReference type="Proteomes" id="UP001293254">
    <property type="component" value="Unassembled WGS sequence"/>
</dbReference>
<feature type="compositionally biased region" description="Low complexity" evidence="1">
    <location>
        <begin position="21"/>
        <end position="31"/>
    </location>
</feature>
<evidence type="ECO:0000313" key="2">
    <source>
        <dbReference type="EMBL" id="KAK4422996.1"/>
    </source>
</evidence>
<evidence type="ECO:0000256" key="1">
    <source>
        <dbReference type="SAM" id="MobiDB-lite"/>
    </source>
</evidence>
<organism evidence="2 3">
    <name type="scientific">Sesamum alatum</name>
    <dbReference type="NCBI Taxonomy" id="300844"/>
    <lineage>
        <taxon>Eukaryota</taxon>
        <taxon>Viridiplantae</taxon>
        <taxon>Streptophyta</taxon>
        <taxon>Embryophyta</taxon>
        <taxon>Tracheophyta</taxon>
        <taxon>Spermatophyta</taxon>
        <taxon>Magnoliopsida</taxon>
        <taxon>eudicotyledons</taxon>
        <taxon>Gunneridae</taxon>
        <taxon>Pentapetalae</taxon>
        <taxon>asterids</taxon>
        <taxon>lamiids</taxon>
        <taxon>Lamiales</taxon>
        <taxon>Pedaliaceae</taxon>
        <taxon>Sesamum</taxon>
    </lineage>
</organism>
<reference evidence="2" key="1">
    <citation type="submission" date="2020-06" db="EMBL/GenBank/DDBJ databases">
        <authorList>
            <person name="Li T."/>
            <person name="Hu X."/>
            <person name="Zhang T."/>
            <person name="Song X."/>
            <person name="Zhang H."/>
            <person name="Dai N."/>
            <person name="Sheng W."/>
            <person name="Hou X."/>
            <person name="Wei L."/>
        </authorList>
    </citation>
    <scope>NUCLEOTIDE SEQUENCE</scope>
    <source>
        <strain evidence="2">3651</strain>
        <tissue evidence="2">Leaf</tissue>
    </source>
</reference>
<feature type="region of interest" description="Disordered" evidence="1">
    <location>
        <begin position="1"/>
        <end position="66"/>
    </location>
</feature>
<evidence type="ECO:0000313" key="3">
    <source>
        <dbReference type="Proteomes" id="UP001293254"/>
    </source>
</evidence>
<accession>A0AAE1Y3A6</accession>
<gene>
    <name evidence="2" type="ORF">Salat_1882200</name>
</gene>
<protein>
    <submittedName>
        <fullName evidence="2">Uncharacterized protein</fullName>
    </submittedName>
</protein>
<proteinExistence type="predicted"/>
<feature type="compositionally biased region" description="Basic and acidic residues" evidence="1">
    <location>
        <begin position="1"/>
        <end position="19"/>
    </location>
</feature>
<name>A0AAE1Y3A6_9LAMI</name>
<reference evidence="2" key="2">
    <citation type="journal article" date="2024" name="Plant">
        <title>Genomic evolution and insights into agronomic trait innovations of Sesamum species.</title>
        <authorList>
            <person name="Miao H."/>
            <person name="Wang L."/>
            <person name="Qu L."/>
            <person name="Liu H."/>
            <person name="Sun Y."/>
            <person name="Le M."/>
            <person name="Wang Q."/>
            <person name="Wei S."/>
            <person name="Zheng Y."/>
            <person name="Lin W."/>
            <person name="Duan Y."/>
            <person name="Cao H."/>
            <person name="Xiong S."/>
            <person name="Wang X."/>
            <person name="Wei L."/>
            <person name="Li C."/>
            <person name="Ma Q."/>
            <person name="Ju M."/>
            <person name="Zhao R."/>
            <person name="Li G."/>
            <person name="Mu C."/>
            <person name="Tian Q."/>
            <person name="Mei H."/>
            <person name="Zhang T."/>
            <person name="Gao T."/>
            <person name="Zhang H."/>
        </authorList>
    </citation>
    <scope>NUCLEOTIDE SEQUENCE</scope>
    <source>
        <strain evidence="2">3651</strain>
    </source>
</reference>
<dbReference type="AlphaFoldDB" id="A0AAE1Y3A6"/>
<feature type="compositionally biased region" description="Basic and acidic residues" evidence="1">
    <location>
        <begin position="55"/>
        <end position="66"/>
    </location>
</feature>
<sequence length="150" mass="16382">MERGPVERKEKGFRRKEVSEGESSSYPSLSSTKLAESKVVPDIVHHPQHAQPQAADHREPDSLSKLDHEEDAFIDAALHGCTGCYDNEQGRYAELLAKTQPVRIGSATEFPSILPTPRSEPSVKSVKQEASQLVSHDVADSPPIAADSIK</sequence>
<feature type="region of interest" description="Disordered" evidence="1">
    <location>
        <begin position="107"/>
        <end position="150"/>
    </location>
</feature>